<keyword evidence="12" id="KW-0808">Transferase</keyword>
<evidence type="ECO:0000259" key="11">
    <source>
        <dbReference type="Pfam" id="PF01425"/>
    </source>
</evidence>
<comment type="function">
    <text evidence="10">Allows the formation of correctly charged Gln-tRNA(Gln) through the transamidation of misacylated Glu-tRNA(Gln) in organisms which lack glutaminyl-tRNA synthetase. The reaction takes place in the presence of glutamine and ATP through an activated gamma-phospho-Glu-tRNA(Gln).</text>
</comment>
<comment type="similarity">
    <text evidence="1 10">Belongs to the amidase family. GatA subfamily.</text>
</comment>
<dbReference type="AlphaFoldDB" id="T2GE88"/>
<dbReference type="PATRIC" id="fig|1121448.10.peg.3167"/>
<evidence type="ECO:0000256" key="6">
    <source>
        <dbReference type="ARBA" id="ARBA00022741"/>
    </source>
</evidence>
<gene>
    <name evidence="10 12" type="primary">gatA</name>
    <name evidence="12" type="ORF">DGI_3211</name>
</gene>
<dbReference type="InterPro" id="IPR036928">
    <property type="entry name" value="AS_sf"/>
</dbReference>
<dbReference type="PANTHER" id="PTHR11895">
    <property type="entry name" value="TRANSAMIDASE"/>
    <property type="match status" value="1"/>
</dbReference>
<evidence type="ECO:0000313" key="13">
    <source>
        <dbReference type="Proteomes" id="UP000016587"/>
    </source>
</evidence>
<evidence type="ECO:0000256" key="7">
    <source>
        <dbReference type="ARBA" id="ARBA00022840"/>
    </source>
</evidence>
<evidence type="ECO:0000256" key="1">
    <source>
        <dbReference type="ARBA" id="ARBA00008069"/>
    </source>
</evidence>
<dbReference type="Pfam" id="PF01425">
    <property type="entry name" value="Amidase"/>
    <property type="match status" value="1"/>
</dbReference>
<dbReference type="GO" id="GO:0016740">
    <property type="term" value="F:transferase activity"/>
    <property type="evidence" value="ECO:0007669"/>
    <property type="project" value="UniProtKB-KW"/>
</dbReference>
<dbReference type="RefSeq" id="WP_021762008.1">
    <property type="nucleotide sequence ID" value="NC_022444.1"/>
</dbReference>
<evidence type="ECO:0000256" key="4">
    <source>
        <dbReference type="ARBA" id="ARBA00014428"/>
    </source>
</evidence>
<dbReference type="InterPro" id="IPR000120">
    <property type="entry name" value="Amidase"/>
</dbReference>
<dbReference type="EC" id="6.3.5.7" evidence="3 10"/>
<evidence type="ECO:0000313" key="12">
    <source>
        <dbReference type="EMBL" id="AGW14915.1"/>
    </source>
</evidence>
<dbReference type="EMBL" id="CP006585">
    <property type="protein sequence ID" value="AGW14915.1"/>
    <property type="molecule type" value="Genomic_DNA"/>
</dbReference>
<feature type="active site" description="Charge relay system" evidence="10">
    <location>
        <position position="76"/>
    </location>
</feature>
<dbReference type="GO" id="GO:0005524">
    <property type="term" value="F:ATP binding"/>
    <property type="evidence" value="ECO:0007669"/>
    <property type="project" value="UniProtKB-KW"/>
</dbReference>
<dbReference type="eggNOG" id="COG0154">
    <property type="taxonomic scope" value="Bacteria"/>
</dbReference>
<comment type="catalytic activity">
    <reaction evidence="9 10">
        <text>L-glutamyl-tRNA(Gln) + L-glutamine + ATP + H2O = L-glutaminyl-tRNA(Gln) + L-glutamate + ADP + phosphate + H(+)</text>
        <dbReference type="Rhea" id="RHEA:17521"/>
        <dbReference type="Rhea" id="RHEA-COMP:9681"/>
        <dbReference type="Rhea" id="RHEA-COMP:9684"/>
        <dbReference type="ChEBI" id="CHEBI:15377"/>
        <dbReference type="ChEBI" id="CHEBI:15378"/>
        <dbReference type="ChEBI" id="CHEBI:29985"/>
        <dbReference type="ChEBI" id="CHEBI:30616"/>
        <dbReference type="ChEBI" id="CHEBI:43474"/>
        <dbReference type="ChEBI" id="CHEBI:58359"/>
        <dbReference type="ChEBI" id="CHEBI:78520"/>
        <dbReference type="ChEBI" id="CHEBI:78521"/>
        <dbReference type="ChEBI" id="CHEBI:456216"/>
        <dbReference type="EC" id="6.3.5.7"/>
    </reaction>
</comment>
<dbReference type="InterPro" id="IPR023631">
    <property type="entry name" value="Amidase_dom"/>
</dbReference>
<name>T2GE88_MEGG1</name>
<keyword evidence="7 10" id="KW-0067">ATP-binding</keyword>
<evidence type="ECO:0000256" key="8">
    <source>
        <dbReference type="ARBA" id="ARBA00022917"/>
    </source>
</evidence>
<keyword evidence="5 10" id="KW-0436">Ligase</keyword>
<dbReference type="NCBIfam" id="TIGR00132">
    <property type="entry name" value="gatA"/>
    <property type="match status" value="1"/>
</dbReference>
<reference evidence="12 13" key="1">
    <citation type="journal article" date="2013" name="J. Bacteriol.">
        <title>Roles of HynAB and Ech, the only two hydrogenases found in the model sulfate reducer Desulfovibrio gigas.</title>
        <authorList>
            <person name="Morais-Silva F.O."/>
            <person name="Santos C.I."/>
            <person name="Rodrigues R."/>
            <person name="Pereira I.A."/>
            <person name="Rodrigues-Pousada C."/>
        </authorList>
    </citation>
    <scope>NUCLEOTIDE SEQUENCE [LARGE SCALE GENOMIC DNA]</scope>
    <source>
        <strain evidence="13">ATCC 19364 / DSM 1382 / NCIMB 9332 / VKM B-1759</strain>
    </source>
</reference>
<dbReference type="SUPFAM" id="SSF75304">
    <property type="entry name" value="Amidase signature (AS) enzymes"/>
    <property type="match status" value="1"/>
</dbReference>
<proteinExistence type="inferred from homology"/>
<feature type="active site" description="Charge relay system" evidence="10">
    <location>
        <position position="151"/>
    </location>
</feature>
<keyword evidence="6 10" id="KW-0547">Nucleotide-binding</keyword>
<dbReference type="InterPro" id="IPR020556">
    <property type="entry name" value="Amidase_CS"/>
</dbReference>
<reference evidence="13" key="2">
    <citation type="submission" date="2013-07" db="EMBL/GenBank/DDBJ databases">
        <authorList>
            <person name="Morais-Silva F.O."/>
            <person name="Rezende A.M."/>
            <person name="Pimentel C."/>
            <person name="Resende D.M."/>
            <person name="Santos C.I."/>
            <person name="Clemente C."/>
            <person name="de Oliveira L.M."/>
            <person name="da Silva S.M."/>
            <person name="Costa D.A."/>
            <person name="Varela-Raposo A."/>
            <person name="Horacio E.C.A."/>
            <person name="Matos M."/>
            <person name="Flores O."/>
            <person name="Ruiz J.C."/>
            <person name="Rodrigues-Pousada C."/>
        </authorList>
    </citation>
    <scope>NUCLEOTIDE SEQUENCE [LARGE SCALE GENOMIC DNA]</scope>
    <source>
        <strain evidence="13">ATCC 19364 / DSM 1382 / NCIMB 9332 / VKM B-1759</strain>
    </source>
</reference>
<dbReference type="KEGG" id="dgg:DGI_3211"/>
<feature type="domain" description="Amidase" evidence="11">
    <location>
        <begin position="24"/>
        <end position="477"/>
    </location>
</feature>
<dbReference type="GO" id="GO:0030956">
    <property type="term" value="C:glutamyl-tRNA(Gln) amidotransferase complex"/>
    <property type="evidence" value="ECO:0007669"/>
    <property type="project" value="InterPro"/>
</dbReference>
<dbReference type="HOGENOM" id="CLU_009600_0_3_7"/>
<keyword evidence="13" id="KW-1185">Reference proteome</keyword>
<dbReference type="STRING" id="1121448.DGI_3211"/>
<dbReference type="InterPro" id="IPR004412">
    <property type="entry name" value="GatA"/>
</dbReference>
<dbReference type="Gene3D" id="3.90.1300.10">
    <property type="entry name" value="Amidase signature (AS) domain"/>
    <property type="match status" value="1"/>
</dbReference>
<comment type="subunit">
    <text evidence="2 10">Heterotrimer of A, B and C subunits.</text>
</comment>
<keyword evidence="8 10" id="KW-0648">Protein biosynthesis</keyword>
<dbReference type="OrthoDB" id="9811471at2"/>
<dbReference type="PROSITE" id="PS00571">
    <property type="entry name" value="AMIDASES"/>
    <property type="match status" value="1"/>
</dbReference>
<dbReference type="HAMAP" id="MF_00120">
    <property type="entry name" value="GatA"/>
    <property type="match status" value="1"/>
</dbReference>
<feature type="active site" description="Acyl-ester intermediate" evidence="10">
    <location>
        <position position="175"/>
    </location>
</feature>
<accession>T2GE88</accession>
<organism evidence="12 13">
    <name type="scientific">Megalodesulfovibrio gigas (strain ATCC 19364 / DSM 1382 / NCIMB 9332 / VKM B-1759)</name>
    <name type="common">Desulfovibrio gigas</name>
    <dbReference type="NCBI Taxonomy" id="1121448"/>
    <lineage>
        <taxon>Bacteria</taxon>
        <taxon>Pseudomonadati</taxon>
        <taxon>Thermodesulfobacteriota</taxon>
        <taxon>Desulfovibrionia</taxon>
        <taxon>Desulfovibrionales</taxon>
        <taxon>Desulfovibrionaceae</taxon>
        <taxon>Megalodesulfovibrio</taxon>
    </lineage>
</organism>
<protein>
    <recommendedName>
        <fullName evidence="4 10">Glutamyl-tRNA(Gln) amidotransferase subunit A</fullName>
        <shortName evidence="10">Glu-ADT subunit A</shortName>
        <ecNumber evidence="3 10">6.3.5.7</ecNumber>
    </recommendedName>
</protein>
<evidence type="ECO:0000256" key="9">
    <source>
        <dbReference type="ARBA" id="ARBA00047407"/>
    </source>
</evidence>
<dbReference type="PANTHER" id="PTHR11895:SF151">
    <property type="entry name" value="GLUTAMYL-TRNA(GLN) AMIDOTRANSFERASE SUBUNIT A"/>
    <property type="match status" value="1"/>
</dbReference>
<evidence type="ECO:0000256" key="3">
    <source>
        <dbReference type="ARBA" id="ARBA00012739"/>
    </source>
</evidence>
<dbReference type="GO" id="GO:0006412">
    <property type="term" value="P:translation"/>
    <property type="evidence" value="ECO:0007669"/>
    <property type="project" value="UniProtKB-UniRule"/>
</dbReference>
<evidence type="ECO:0000256" key="10">
    <source>
        <dbReference type="HAMAP-Rule" id="MF_00120"/>
    </source>
</evidence>
<evidence type="ECO:0000256" key="5">
    <source>
        <dbReference type="ARBA" id="ARBA00022598"/>
    </source>
</evidence>
<dbReference type="Proteomes" id="UP000016587">
    <property type="component" value="Chromosome"/>
</dbReference>
<dbReference type="GO" id="GO:0050567">
    <property type="term" value="F:glutaminyl-tRNA synthase (glutamine-hydrolyzing) activity"/>
    <property type="evidence" value="ECO:0007669"/>
    <property type="project" value="UniProtKB-UniRule"/>
</dbReference>
<sequence length="496" mass="52346">MITDLSLADIRERLQARDLTATQVTQECLDRIAAQNPVLNAFLHVDAGRALEYANALDDAGPDPAKALWGVPLALKDVLCVQGMPCTCGSRILNGFTPCYDATVAARLREAGAVFLGKLNCDEFAMGSSNETSAYGPARNPWDTDRVPGGSSGGSAVAVAAGQCFGALGTDTGGSIRQPASFCGVVGVKPTYGRCSRYGLVAYGSSLDQPGPMARTVADAAQLLQCIAGPDTRHGGHPKDSTCAPLPVPDWSAECEAARTRDLAGLTIGLPEEYWGDGIDDDVRAPMEAAIETARSLGATIKRVSLPLTKYAVPTYYIVAMAEASSNLARFDGVRYGRRAPVADGADSLLDLYTASRSQGFGEEVQRRILLGTYVLSAGYYDAYYRKAAQVRRKLREDFLAALDGCDVLAGPASPVAAWKLGELVDDPLKMYLMDIFTVSLNLAGLPGLCMPVGRGVSTGMPVGLQLFAKAFDETALFRVAAPLEQALGTLPCPGV</sequence>
<evidence type="ECO:0000256" key="2">
    <source>
        <dbReference type="ARBA" id="ARBA00011123"/>
    </source>
</evidence>